<organism evidence="1">
    <name type="scientific">Octopus bimaculoides</name>
    <name type="common">California two-spotted octopus</name>
    <dbReference type="NCBI Taxonomy" id="37653"/>
    <lineage>
        <taxon>Eukaryota</taxon>
        <taxon>Metazoa</taxon>
        <taxon>Spiralia</taxon>
        <taxon>Lophotrochozoa</taxon>
        <taxon>Mollusca</taxon>
        <taxon>Cephalopoda</taxon>
        <taxon>Coleoidea</taxon>
        <taxon>Octopodiformes</taxon>
        <taxon>Octopoda</taxon>
        <taxon>Incirrata</taxon>
        <taxon>Octopodidae</taxon>
        <taxon>Octopus</taxon>
    </lineage>
</organism>
<dbReference type="AlphaFoldDB" id="A0A0L8GI45"/>
<feature type="non-terminal residue" evidence="1">
    <location>
        <position position="1"/>
    </location>
</feature>
<reference evidence="1" key="1">
    <citation type="submission" date="2015-07" db="EMBL/GenBank/DDBJ databases">
        <title>MeaNS - Measles Nucleotide Surveillance Program.</title>
        <authorList>
            <person name="Tran T."/>
            <person name="Druce J."/>
        </authorList>
    </citation>
    <scope>NUCLEOTIDE SEQUENCE</scope>
    <source>
        <strain evidence="1">UCB-OBI-ISO-001</strain>
        <tissue evidence="1">Gonad</tissue>
    </source>
</reference>
<evidence type="ECO:0000313" key="1">
    <source>
        <dbReference type="EMBL" id="KOF76210.1"/>
    </source>
</evidence>
<sequence>EVYSGRPMAQCDENHQETILPMQLLTMKLNARIGTWNIRTLYKRAKIVMINLNTKVGVENIGREELMNFCALNGLVIGRTVVPHKCIHKSTWISPDGGTENRTGHFAIERK</sequence>
<dbReference type="EMBL" id="KQ421850">
    <property type="protein sequence ID" value="KOF76210.1"/>
    <property type="molecule type" value="Genomic_DNA"/>
</dbReference>
<protein>
    <submittedName>
        <fullName evidence="1">Uncharacterized protein</fullName>
    </submittedName>
</protein>
<gene>
    <name evidence="1" type="ORF">OCBIM_22033621mg</name>
</gene>
<accession>A0A0L8GI45</accession>
<proteinExistence type="predicted"/>
<name>A0A0L8GI45_OCTBM</name>